<name>A0A6L6XQD0_9ACTN</name>
<comment type="caution">
    <text evidence="1">The sequence shown here is derived from an EMBL/GenBank/DDBJ whole genome shotgun (WGS) entry which is preliminary data.</text>
</comment>
<evidence type="ECO:0000313" key="2">
    <source>
        <dbReference type="Proteomes" id="UP000473525"/>
    </source>
</evidence>
<gene>
    <name evidence="1" type="ORF">GON03_07440</name>
</gene>
<protein>
    <recommendedName>
        <fullName evidence="3">DUF4406 domain-containing protein</fullName>
    </recommendedName>
</protein>
<dbReference type="AlphaFoldDB" id="A0A6L6XQD0"/>
<accession>A0A6L6XQD0</accession>
<dbReference type="Proteomes" id="UP000473525">
    <property type="component" value="Unassembled WGS sequence"/>
</dbReference>
<proteinExistence type="predicted"/>
<dbReference type="EMBL" id="WSEK01000004">
    <property type="protein sequence ID" value="MVQ49012.1"/>
    <property type="molecule type" value="Genomic_DNA"/>
</dbReference>
<reference evidence="1 2" key="1">
    <citation type="submission" date="2019-12" db="EMBL/GenBank/DDBJ databases">
        <authorList>
            <person name="Huq M.A."/>
        </authorList>
    </citation>
    <scope>NUCLEOTIDE SEQUENCE [LARGE SCALE GENOMIC DNA]</scope>
    <source>
        <strain evidence="1 2">MAH-18</strain>
    </source>
</reference>
<organism evidence="1 2">
    <name type="scientific">Nocardioides agri</name>
    <dbReference type="NCBI Taxonomy" id="2682843"/>
    <lineage>
        <taxon>Bacteria</taxon>
        <taxon>Bacillati</taxon>
        <taxon>Actinomycetota</taxon>
        <taxon>Actinomycetes</taxon>
        <taxon>Propionibacteriales</taxon>
        <taxon>Nocardioidaceae</taxon>
        <taxon>Nocardioides</taxon>
    </lineage>
</organism>
<keyword evidence="2" id="KW-1185">Reference proteome</keyword>
<evidence type="ECO:0000313" key="1">
    <source>
        <dbReference type="EMBL" id="MVQ49012.1"/>
    </source>
</evidence>
<evidence type="ECO:0008006" key="3">
    <source>
        <dbReference type="Google" id="ProtNLM"/>
    </source>
</evidence>
<sequence length="90" mass="10178">MRFRDEFARLDAELTLAGHVVLTPTALDPATELDAEDRARLDRIHLQRIAMADEVLVVNVGDYVGDSTRREIEYARSRGLAVSFLEPHDE</sequence>